<feature type="transmembrane region" description="Helical" evidence="2">
    <location>
        <begin position="283"/>
        <end position="301"/>
    </location>
</feature>
<evidence type="ECO:0000313" key="3">
    <source>
        <dbReference type="EMBL" id="SON54802.1"/>
    </source>
</evidence>
<reference evidence="4" key="1">
    <citation type="submission" date="2017-09" db="EMBL/GenBank/DDBJ databases">
        <title>Genome sequence of Nannocystis excedens DSM 71.</title>
        <authorList>
            <person name="Blom J."/>
        </authorList>
    </citation>
    <scope>NUCLEOTIDE SEQUENCE [LARGE SCALE GENOMIC DNA]</scope>
    <source>
        <strain evidence="4">type strain: E19</strain>
    </source>
</reference>
<name>A0A2C9D3C4_9HYPH</name>
<feature type="transmembrane region" description="Helical" evidence="2">
    <location>
        <begin position="308"/>
        <end position="336"/>
    </location>
</feature>
<keyword evidence="4" id="KW-1185">Reference proteome</keyword>
<feature type="region of interest" description="Disordered" evidence="1">
    <location>
        <begin position="518"/>
        <end position="537"/>
    </location>
</feature>
<evidence type="ECO:0000313" key="4">
    <source>
        <dbReference type="Proteomes" id="UP000223606"/>
    </source>
</evidence>
<feature type="transmembrane region" description="Helical" evidence="2">
    <location>
        <begin position="108"/>
        <end position="126"/>
    </location>
</feature>
<feature type="transmembrane region" description="Helical" evidence="2">
    <location>
        <begin position="77"/>
        <end position="96"/>
    </location>
</feature>
<feature type="transmembrane region" description="Helical" evidence="2">
    <location>
        <begin position="460"/>
        <end position="476"/>
    </location>
</feature>
<keyword evidence="2" id="KW-1133">Transmembrane helix</keyword>
<feature type="transmembrane region" description="Helical" evidence="2">
    <location>
        <begin position="192"/>
        <end position="213"/>
    </location>
</feature>
<feature type="transmembrane region" description="Helical" evidence="2">
    <location>
        <begin position="370"/>
        <end position="387"/>
    </location>
</feature>
<keyword evidence="2" id="KW-0812">Transmembrane</keyword>
<proteinExistence type="predicted"/>
<gene>
    <name evidence="3" type="ORF">HDIA_1261</name>
</gene>
<accession>A0A2C9D3C4</accession>
<dbReference type="KEGG" id="hdi:HDIA_1261"/>
<feature type="transmembrane region" description="Helical" evidence="2">
    <location>
        <begin position="53"/>
        <end position="70"/>
    </location>
</feature>
<feature type="transmembrane region" description="Helical" evidence="2">
    <location>
        <begin position="482"/>
        <end position="502"/>
    </location>
</feature>
<feature type="transmembrane region" description="Helical" evidence="2">
    <location>
        <begin position="164"/>
        <end position="185"/>
    </location>
</feature>
<feature type="transmembrane region" description="Helical" evidence="2">
    <location>
        <begin position="22"/>
        <end position="47"/>
    </location>
</feature>
<keyword evidence="2" id="KW-0472">Membrane</keyword>
<evidence type="ECO:0008006" key="5">
    <source>
        <dbReference type="Google" id="ProtNLM"/>
    </source>
</evidence>
<evidence type="ECO:0000256" key="2">
    <source>
        <dbReference type="SAM" id="Phobius"/>
    </source>
</evidence>
<sequence length="537" mass="59480">MFAAGIHSAAEKAPRIDGRFGLLGYHFVHSLAVLSIGFFVTALPIVLSDINKIFAILMAVIVALLVANFIPKSIPAVILISALFQNLFVSMTSPLIQSLETFNFVRGFNFLTLVIFFLFYWFGVLFQRQRYNALFMRYFYASTIVLLVVGVYFAFGLIKNGQGAIIYLRNIAVPLMVFQVTMTIAYSHRPKVTVPFIVVAVLIVLLGYFEFFFRDEWLQLTNYSNYAYWNTTAFREVGYYYRVAAIHRQVMTGLTDQFRVTLFNTPLLADLDLSVLRLNGPNIHSISYAYALCFLSLFSFANRRFGLFMLIFPILVFTSAKGALVVVAVTVFMALLNGLFEGRFALVLFGLLMIAYCTFVIISGIKVRDYHVLGLIGGLKGFLSNPIGRGLGAGGNLAVDFGKLDWEAAQNEGETETAVESAIGVILFQMGIAAFVVIGFYGWVGFTVWRMFVKLRHPQYCIAAYGLFAILVNGLFQEEALFSPLSLGLMISFAGLAIGSAARTGALEVVLRPSDHRALSPPVRSSGRDVAGYLSPA</sequence>
<dbReference type="AlphaFoldDB" id="A0A2C9D3C4"/>
<dbReference type="Proteomes" id="UP000223606">
    <property type="component" value="Chromosome 1"/>
</dbReference>
<organism evidence="3 4">
    <name type="scientific">Hartmannibacter diazotrophicus</name>
    <dbReference type="NCBI Taxonomy" id="1482074"/>
    <lineage>
        <taxon>Bacteria</taxon>
        <taxon>Pseudomonadati</taxon>
        <taxon>Pseudomonadota</taxon>
        <taxon>Alphaproteobacteria</taxon>
        <taxon>Hyphomicrobiales</taxon>
        <taxon>Pleomorphomonadaceae</taxon>
        <taxon>Hartmannibacter</taxon>
    </lineage>
</organism>
<feature type="transmembrane region" description="Helical" evidence="2">
    <location>
        <begin position="422"/>
        <end position="448"/>
    </location>
</feature>
<protein>
    <recommendedName>
        <fullName evidence="5">Lipid A core-O-antigen ligase</fullName>
    </recommendedName>
</protein>
<feature type="transmembrane region" description="Helical" evidence="2">
    <location>
        <begin position="342"/>
        <end position="363"/>
    </location>
</feature>
<dbReference type="EMBL" id="LT960614">
    <property type="protein sequence ID" value="SON54802.1"/>
    <property type="molecule type" value="Genomic_DNA"/>
</dbReference>
<feature type="transmembrane region" description="Helical" evidence="2">
    <location>
        <begin position="138"/>
        <end position="158"/>
    </location>
</feature>
<evidence type="ECO:0000256" key="1">
    <source>
        <dbReference type="SAM" id="MobiDB-lite"/>
    </source>
</evidence>